<keyword evidence="2" id="KW-1185">Reference proteome</keyword>
<dbReference type="AlphaFoldDB" id="A0A9W6U7J9"/>
<dbReference type="OrthoDB" id="125686at2759"/>
<dbReference type="EMBL" id="BSXW01000849">
    <property type="protein sequence ID" value="GMF30586.1"/>
    <property type="molecule type" value="Genomic_DNA"/>
</dbReference>
<name>A0A9W6U7J9_9STRA</name>
<organism evidence="1 2">
    <name type="scientific">Phytophthora lilii</name>
    <dbReference type="NCBI Taxonomy" id="2077276"/>
    <lineage>
        <taxon>Eukaryota</taxon>
        <taxon>Sar</taxon>
        <taxon>Stramenopiles</taxon>
        <taxon>Oomycota</taxon>
        <taxon>Peronosporomycetes</taxon>
        <taxon>Peronosporales</taxon>
        <taxon>Peronosporaceae</taxon>
        <taxon>Phytophthora</taxon>
    </lineage>
</organism>
<proteinExistence type="predicted"/>
<evidence type="ECO:0000313" key="1">
    <source>
        <dbReference type="EMBL" id="GMF30586.1"/>
    </source>
</evidence>
<gene>
    <name evidence="1" type="ORF">Plil01_001305600</name>
</gene>
<protein>
    <submittedName>
        <fullName evidence="1">Unnamed protein product</fullName>
    </submittedName>
</protein>
<reference evidence="1" key="1">
    <citation type="submission" date="2023-04" db="EMBL/GenBank/DDBJ databases">
        <title>Phytophthora lilii NBRC 32176.</title>
        <authorList>
            <person name="Ichikawa N."/>
            <person name="Sato H."/>
            <person name="Tonouchi N."/>
        </authorList>
    </citation>
    <scope>NUCLEOTIDE SEQUENCE</scope>
    <source>
        <strain evidence="1">NBRC 32176</strain>
    </source>
</reference>
<comment type="caution">
    <text evidence="1">The sequence shown here is derived from an EMBL/GenBank/DDBJ whole genome shotgun (WGS) entry which is preliminary data.</text>
</comment>
<accession>A0A9W6U7J9</accession>
<sequence length="630" mass="69705">MTHHLVVYVCQLTGTRARPGEVHATVLARHESPGFSLISYRRSGNNARDAGCDLPALEVDSDTKFAAVEVDPSPQQLSPPSDDMDIDSMNWSSPWRDHDTRETKPVCSQQQPHIIQSEHKQEDNHSYMPHDSIYQSYRQAGRAVGFRTSITGEESDLWQHGPYARSCAFQDKGQHLLILWLFLRNVSLSDLGFGTNTDNERIRSYWLSVAAAFQASPSVRQRFETVVDSFLKNELGDASSIQHDTKTRPSAVIRVVASLFVRALSSCSIQRLLRSACSIQIDATNSVQLQETFVSLVSEFYDALCEVLLEISATMAETLPGVQTFSLANLLDEILSLVYSQTRFSELRAEIMDYLMKRDAAGSLSVALNSACRMFIILVQETNITTSESIVRPSSRPRSGDDNLMWNQRWLLEPGSVQLTGIASGAAQNIICDLHVVDVAQFMFEFGCVDVAVDDDGSKISLRSAHLEAVASPMTLILDGRLRKFQVLPSGLPSMIATAGGWSLGDYTAKLSDDGSSLSVNFFTFAEAAFAHGFASQNRESVIEEMWMRQVSLSIRLEEEVVDRNADSSADTEDLFAFVQGTVYGSTFLPGFKLSEASAVDRAAIWRGAEWTALWELQAGYIALPRVGFV</sequence>
<dbReference type="Proteomes" id="UP001165083">
    <property type="component" value="Unassembled WGS sequence"/>
</dbReference>
<evidence type="ECO:0000313" key="2">
    <source>
        <dbReference type="Proteomes" id="UP001165083"/>
    </source>
</evidence>